<evidence type="ECO:0000313" key="3">
    <source>
        <dbReference type="Proteomes" id="UP000784294"/>
    </source>
</evidence>
<dbReference type="EMBL" id="CAAALY010040256">
    <property type="protein sequence ID" value="VEL19136.1"/>
    <property type="molecule type" value="Genomic_DNA"/>
</dbReference>
<accession>A0A448WSJ0</accession>
<evidence type="ECO:0000256" key="1">
    <source>
        <dbReference type="SAM" id="MobiDB-lite"/>
    </source>
</evidence>
<protein>
    <submittedName>
        <fullName evidence="2">Uncharacterized protein</fullName>
    </submittedName>
</protein>
<feature type="compositionally biased region" description="Polar residues" evidence="1">
    <location>
        <begin position="119"/>
        <end position="135"/>
    </location>
</feature>
<evidence type="ECO:0000313" key="2">
    <source>
        <dbReference type="EMBL" id="VEL19136.1"/>
    </source>
</evidence>
<reference evidence="2" key="1">
    <citation type="submission" date="2018-11" db="EMBL/GenBank/DDBJ databases">
        <authorList>
            <consortium name="Pathogen Informatics"/>
        </authorList>
    </citation>
    <scope>NUCLEOTIDE SEQUENCE</scope>
</reference>
<dbReference type="Proteomes" id="UP000784294">
    <property type="component" value="Unassembled WGS sequence"/>
</dbReference>
<gene>
    <name evidence="2" type="ORF">PXEA_LOCUS12576</name>
</gene>
<proteinExistence type="predicted"/>
<keyword evidence="3" id="KW-1185">Reference proteome</keyword>
<name>A0A448WSJ0_9PLAT</name>
<comment type="caution">
    <text evidence="2">The sequence shown here is derived from an EMBL/GenBank/DDBJ whole genome shotgun (WGS) entry which is preliminary data.</text>
</comment>
<dbReference type="AlphaFoldDB" id="A0A448WSJ0"/>
<organism evidence="2 3">
    <name type="scientific">Protopolystoma xenopodis</name>
    <dbReference type="NCBI Taxonomy" id="117903"/>
    <lineage>
        <taxon>Eukaryota</taxon>
        <taxon>Metazoa</taxon>
        <taxon>Spiralia</taxon>
        <taxon>Lophotrochozoa</taxon>
        <taxon>Platyhelminthes</taxon>
        <taxon>Monogenea</taxon>
        <taxon>Polyopisthocotylea</taxon>
        <taxon>Polystomatidea</taxon>
        <taxon>Polystomatidae</taxon>
        <taxon>Protopolystoma</taxon>
    </lineage>
</organism>
<feature type="region of interest" description="Disordered" evidence="1">
    <location>
        <begin position="98"/>
        <end position="155"/>
    </location>
</feature>
<feature type="compositionally biased region" description="Polar residues" evidence="1">
    <location>
        <begin position="142"/>
        <end position="151"/>
    </location>
</feature>
<feature type="compositionally biased region" description="Pro residues" evidence="1">
    <location>
        <begin position="105"/>
        <end position="116"/>
    </location>
</feature>
<sequence>MFGRLEISLFRPSKSPCPFGGRIQSRFASAHICGPCQQWVGRTFHDLLGVSALFPSHEFVVKGLDHVGEGGFDVGLQSEREDLEDVLSAQNEWHMLRLEPDSRHPPPTCKSRPPLPSRFESTSSTRLLRNDSSSTAHDHQRNQLGVMSSLNGAPVGRVPSLASGGRQARDLFSSALQADRAGSADLSALRQAEKQKPALRRCLRLPQHERLPGLHRRQSSDAADLLLVLAGTTMAPCRQDAQSSQVRVPSGC</sequence>